<dbReference type="eggNOG" id="KOG2423">
    <property type="taxonomic scope" value="Eukaryota"/>
</dbReference>
<proteinExistence type="inferred from homology"/>
<dbReference type="OMA" id="MLERAYE"/>
<dbReference type="InterPro" id="IPR024929">
    <property type="entry name" value="GNL2_CP_dom"/>
</dbReference>
<dbReference type="RefSeq" id="XP_004992097.1">
    <property type="nucleotide sequence ID" value="XM_004992040.1"/>
</dbReference>
<evidence type="ECO:0000256" key="1">
    <source>
        <dbReference type="ARBA" id="ARBA00004604"/>
    </source>
</evidence>
<dbReference type="EMBL" id="GL832971">
    <property type="protein sequence ID" value="EGD75044.1"/>
    <property type="molecule type" value="Genomic_DNA"/>
</dbReference>
<sequence>MGGNLKNKVKFQGRISKSKSSTNPDRSNKSPGHNVRTRTTVNRLAMYKSGGKAIRNSKGKIIRAAPFQSSVSSGTMARIEPNRRWFGNTRVIGQQQLEEFREAMNTAKRDPYTFVMHQKKLPMSLLRDMPETTNTRMLSTEPFEATFGPKSQRKRPKISVENMADLARASEEKHESYDASKDRDLVQEETGERECARDWIFGAGQSKRIWSELYKVIDASDVLVQVLDARDPMGTRSEHVENYLRKEKPHKHLVFVLNKCDLVPTWSTVRWVASLSAEYPTLAFHASINNSFGKGSLIQLLRQIAFLHKDKQQISVGFIGYPNVGKSSIINTIMGQKSCKTAPIPGETKVWQYVRLTGRIYLIDCPGVVPPSEDSEANIILKGVVRLEHVQAPEDYIPAVLERARRIYINRVYGIEHWNTHIDFLEQLAKKTGKLLKGGDPNVSAVARIVLQDWQRGRLPYFIMPPDNPEYNKDVSTNNFGVTQKIEGMQVTAKFDAVDLHGAALLPEGEEKDEAAVEDGDGEEKEQEEEEAAGNKEENEEEEEALPDWDDLDASNGDEEAATEAVEVKDSTVPADDNDADGGDDDDDVEEEAEGEEEDVTAEDDDEEEEEEEETVMKKPKQQKEKKAAKGSKKQQQQQQRRAASTHKGWTVETRGGKRVVDDDDDDDDDSRRRRRGPKDKRMTTSKRPAMNYYDVVNVKNRKRRQPEAMMLRRRRRK</sequence>
<dbReference type="PANTHER" id="PTHR11089:SF9">
    <property type="entry name" value="NUCLEOLAR GTP-BINDING PROTEIN 2"/>
    <property type="match status" value="1"/>
</dbReference>
<dbReference type="KEGG" id="sre:PTSG_06701"/>
<keyword evidence="3 5" id="KW-0342">GTP-binding</keyword>
<evidence type="ECO:0000256" key="2">
    <source>
        <dbReference type="ARBA" id="ARBA00022741"/>
    </source>
</evidence>
<dbReference type="GeneID" id="16072662"/>
<dbReference type="PRINTS" id="PR00326">
    <property type="entry name" value="GTP1OBG"/>
</dbReference>
<gene>
    <name evidence="8" type="ORF">PTSG_06701</name>
</gene>
<dbReference type="OrthoDB" id="444945at2759"/>
<dbReference type="FunFam" id="1.10.1580.10:FF:000001">
    <property type="entry name" value="Nucleolar GTP-binding protein 2"/>
    <property type="match status" value="1"/>
</dbReference>
<accession>F2UEJ4</accession>
<comment type="function">
    <text evidence="5">GTPase that associates with pre-60S ribosomal subunits in the nucleolus and is required for their nuclear export and maturation.</text>
</comment>
<keyword evidence="4 5" id="KW-0539">Nucleus</keyword>
<evidence type="ECO:0000256" key="6">
    <source>
        <dbReference type="SAM" id="MobiDB-lite"/>
    </source>
</evidence>
<dbReference type="Proteomes" id="UP000007799">
    <property type="component" value="Unassembled WGS sequence"/>
</dbReference>
<dbReference type="FunFam" id="3.40.50.300:FF:000559">
    <property type="entry name" value="Nuclear/nucleolar GTPase 2"/>
    <property type="match status" value="1"/>
</dbReference>
<comment type="similarity">
    <text evidence="5">Belongs to the TRAFAC class YlqF/YawG GTPase family. NOG2 subfamily.</text>
</comment>
<dbReference type="InterPro" id="IPR027417">
    <property type="entry name" value="P-loop_NTPase"/>
</dbReference>
<dbReference type="InParanoid" id="F2UEJ4"/>
<evidence type="ECO:0000256" key="3">
    <source>
        <dbReference type="ARBA" id="ARBA00023134"/>
    </source>
</evidence>
<reference evidence="8" key="1">
    <citation type="submission" date="2009-08" db="EMBL/GenBank/DDBJ databases">
        <title>Annotation of Salpingoeca rosetta.</title>
        <authorList>
            <consortium name="The Broad Institute Genome Sequencing Platform"/>
            <person name="Russ C."/>
            <person name="Cuomo C."/>
            <person name="Burger G."/>
            <person name="Gray M.W."/>
            <person name="Holland P.W.H."/>
            <person name="King N."/>
            <person name="Lang F.B.F."/>
            <person name="Roger A.J."/>
            <person name="Ruiz-Trillo I."/>
            <person name="Young S.K."/>
            <person name="Zeng Q."/>
            <person name="Gargeya S."/>
            <person name="Alvarado L."/>
            <person name="Berlin A."/>
            <person name="Chapman S.B."/>
            <person name="Chen Z."/>
            <person name="Freedman E."/>
            <person name="Gellesch M."/>
            <person name="Goldberg J."/>
            <person name="Griggs A."/>
            <person name="Gujja S."/>
            <person name="Heilman E."/>
            <person name="Heiman D."/>
            <person name="Howarth C."/>
            <person name="Mehta T."/>
            <person name="Neiman D."/>
            <person name="Pearson M."/>
            <person name="Roberts A."/>
            <person name="Saif S."/>
            <person name="Shea T."/>
            <person name="Shenoy N."/>
            <person name="Sisk P."/>
            <person name="Stolte C."/>
            <person name="Sykes S."/>
            <person name="White J."/>
            <person name="Yandava C."/>
            <person name="Haas B."/>
            <person name="Nusbaum C."/>
            <person name="Birren B."/>
        </authorList>
    </citation>
    <scope>NUCLEOTIDE SEQUENCE [LARGE SCALE GENOMIC DNA]</scope>
    <source>
        <strain evidence="8">ATCC 50818</strain>
    </source>
</reference>
<evidence type="ECO:0000313" key="8">
    <source>
        <dbReference type="EMBL" id="EGD75044.1"/>
    </source>
</evidence>
<keyword evidence="2 5" id="KW-0547">Nucleotide-binding</keyword>
<dbReference type="Gene3D" id="3.40.50.300">
    <property type="entry name" value="P-loop containing nucleotide triphosphate hydrolases"/>
    <property type="match status" value="1"/>
</dbReference>
<dbReference type="PROSITE" id="PS51721">
    <property type="entry name" value="G_CP"/>
    <property type="match status" value="1"/>
</dbReference>
<protein>
    <recommendedName>
        <fullName evidence="5">Nucleolar GTP-binding protein 2</fullName>
    </recommendedName>
</protein>
<evidence type="ECO:0000259" key="7">
    <source>
        <dbReference type="PROSITE" id="PS51721"/>
    </source>
</evidence>
<dbReference type="AlphaFoldDB" id="F2UEJ4"/>
<feature type="compositionally biased region" description="Acidic residues" evidence="6">
    <location>
        <begin position="576"/>
        <end position="614"/>
    </location>
</feature>
<name>F2UEJ4_SALR5</name>
<dbReference type="STRING" id="946362.F2UEJ4"/>
<dbReference type="InterPro" id="IPR023179">
    <property type="entry name" value="GTP-bd_ortho_bundle_sf"/>
</dbReference>
<dbReference type="GO" id="GO:0005730">
    <property type="term" value="C:nucleolus"/>
    <property type="evidence" value="ECO:0007669"/>
    <property type="project" value="UniProtKB-SubCell"/>
</dbReference>
<feature type="compositionally biased region" description="Acidic residues" evidence="6">
    <location>
        <begin position="508"/>
        <end position="562"/>
    </location>
</feature>
<dbReference type="InterPro" id="IPR030378">
    <property type="entry name" value="G_CP_dom"/>
</dbReference>
<evidence type="ECO:0000313" key="9">
    <source>
        <dbReference type="Proteomes" id="UP000007799"/>
    </source>
</evidence>
<dbReference type="GO" id="GO:0005525">
    <property type="term" value="F:GTP binding"/>
    <property type="evidence" value="ECO:0007669"/>
    <property type="project" value="UniProtKB-KW"/>
</dbReference>
<dbReference type="InterPro" id="IPR050755">
    <property type="entry name" value="TRAFAC_YlqF/YawG_RiboMat"/>
</dbReference>
<comment type="subcellular location">
    <subcellularLocation>
        <location evidence="1 5">Nucleus</location>
        <location evidence="1 5">Nucleolus</location>
    </subcellularLocation>
</comment>
<dbReference type="Gene3D" id="1.10.1580.10">
    <property type="match status" value="1"/>
</dbReference>
<feature type="compositionally biased region" description="Polar residues" evidence="6">
    <location>
        <begin position="18"/>
        <end position="41"/>
    </location>
</feature>
<evidence type="ECO:0000256" key="4">
    <source>
        <dbReference type="ARBA" id="ARBA00023242"/>
    </source>
</evidence>
<dbReference type="Pfam" id="PF08153">
    <property type="entry name" value="NGP1NT"/>
    <property type="match status" value="1"/>
</dbReference>
<dbReference type="SUPFAM" id="SSF52540">
    <property type="entry name" value="P-loop containing nucleoside triphosphate hydrolases"/>
    <property type="match status" value="1"/>
</dbReference>
<feature type="region of interest" description="Disordered" evidence="6">
    <location>
        <begin position="505"/>
        <end position="692"/>
    </location>
</feature>
<dbReference type="PANTHER" id="PTHR11089">
    <property type="entry name" value="GTP-BINDING PROTEIN-RELATED"/>
    <property type="match status" value="1"/>
</dbReference>
<organism evidence="9">
    <name type="scientific">Salpingoeca rosetta (strain ATCC 50818 / BSB-021)</name>
    <dbReference type="NCBI Taxonomy" id="946362"/>
    <lineage>
        <taxon>Eukaryota</taxon>
        <taxon>Choanoflagellata</taxon>
        <taxon>Craspedida</taxon>
        <taxon>Salpingoecidae</taxon>
        <taxon>Salpingoeca</taxon>
    </lineage>
</organism>
<dbReference type="InterPro" id="IPR012971">
    <property type="entry name" value="NOG2_N_dom"/>
</dbReference>
<evidence type="ECO:0000256" key="5">
    <source>
        <dbReference type="RuleBase" id="RU364023"/>
    </source>
</evidence>
<dbReference type="InterPro" id="IPR006073">
    <property type="entry name" value="GTP-bd"/>
</dbReference>
<dbReference type="CDD" id="cd01858">
    <property type="entry name" value="NGP_1"/>
    <property type="match status" value="1"/>
</dbReference>
<dbReference type="Pfam" id="PF01926">
    <property type="entry name" value="MMR_HSR1"/>
    <property type="match status" value="1"/>
</dbReference>
<dbReference type="FunCoup" id="F2UEJ4">
    <property type="interactions" value="1295"/>
</dbReference>
<feature type="region of interest" description="Disordered" evidence="6">
    <location>
        <begin position="1"/>
        <end position="41"/>
    </location>
</feature>
<feature type="domain" description="CP-type G" evidence="7">
    <location>
        <begin position="210"/>
        <end position="371"/>
    </location>
</feature>
<keyword evidence="9" id="KW-1185">Reference proteome</keyword>